<sequence length="184" mass="21807">MIIFMDLINNIASLFKVFNDLKTFPKKEREKYHAIMEENFQLIQSVLNMVIVRLGDILIETDEVTFKREVINLGNYNDWLEVERQFRLCNSLRQARRETEDLWSIVKGKISAKQWDEFMSLISNVLDYEGESASYISQKFNDFSNQSHSKSMNDLKDEISKMRTQLMTERRALMELEVNMCNLV</sequence>
<evidence type="ECO:0000256" key="1">
    <source>
        <dbReference type="SAM" id="Coils"/>
    </source>
</evidence>
<name>A0ABW5ZN76_9FLAO</name>
<comment type="caution">
    <text evidence="2">The sequence shown here is derived from an EMBL/GenBank/DDBJ whole genome shotgun (WGS) entry which is preliminary data.</text>
</comment>
<gene>
    <name evidence="2" type="ORF">ACFS29_01825</name>
</gene>
<keyword evidence="1" id="KW-0175">Coiled coil</keyword>
<evidence type="ECO:0000313" key="3">
    <source>
        <dbReference type="Proteomes" id="UP001597548"/>
    </source>
</evidence>
<feature type="coiled-coil region" evidence="1">
    <location>
        <begin position="145"/>
        <end position="172"/>
    </location>
</feature>
<reference evidence="3" key="1">
    <citation type="journal article" date="2019" name="Int. J. Syst. Evol. Microbiol.">
        <title>The Global Catalogue of Microorganisms (GCM) 10K type strain sequencing project: providing services to taxonomists for standard genome sequencing and annotation.</title>
        <authorList>
            <consortium name="The Broad Institute Genomics Platform"/>
            <consortium name="The Broad Institute Genome Sequencing Center for Infectious Disease"/>
            <person name="Wu L."/>
            <person name="Ma J."/>
        </authorList>
    </citation>
    <scope>NUCLEOTIDE SEQUENCE [LARGE SCALE GENOMIC DNA]</scope>
    <source>
        <strain evidence="3">KCTC 32514</strain>
    </source>
</reference>
<evidence type="ECO:0000313" key="2">
    <source>
        <dbReference type="EMBL" id="MFD2914362.1"/>
    </source>
</evidence>
<dbReference type="RefSeq" id="WP_194507945.1">
    <property type="nucleotide sequence ID" value="NZ_JADILU010000003.1"/>
</dbReference>
<dbReference type="Proteomes" id="UP001597548">
    <property type="component" value="Unassembled WGS sequence"/>
</dbReference>
<proteinExistence type="predicted"/>
<accession>A0ABW5ZN76</accession>
<keyword evidence="3" id="KW-1185">Reference proteome</keyword>
<organism evidence="2 3">
    <name type="scientific">Psychroserpens luteus</name>
    <dbReference type="NCBI Taxonomy" id="1434066"/>
    <lineage>
        <taxon>Bacteria</taxon>
        <taxon>Pseudomonadati</taxon>
        <taxon>Bacteroidota</taxon>
        <taxon>Flavobacteriia</taxon>
        <taxon>Flavobacteriales</taxon>
        <taxon>Flavobacteriaceae</taxon>
        <taxon>Psychroserpens</taxon>
    </lineage>
</organism>
<dbReference type="EMBL" id="JBHUOS010000001">
    <property type="protein sequence ID" value="MFD2914362.1"/>
    <property type="molecule type" value="Genomic_DNA"/>
</dbReference>
<protein>
    <submittedName>
        <fullName evidence="2">Uncharacterized protein</fullName>
    </submittedName>
</protein>